<dbReference type="Proteomes" id="UP001165586">
    <property type="component" value="Unassembled WGS sequence"/>
</dbReference>
<name>A0ABT2H5B4_9MICO</name>
<evidence type="ECO:0000313" key="2">
    <source>
        <dbReference type="EMBL" id="MCS5735145.1"/>
    </source>
</evidence>
<comment type="caution">
    <text evidence="2">The sequence shown here is derived from an EMBL/GenBank/DDBJ whole genome shotgun (WGS) entry which is preliminary data.</text>
</comment>
<keyword evidence="3" id="KW-1185">Reference proteome</keyword>
<feature type="domain" description="DUF222" evidence="1">
    <location>
        <begin position="68"/>
        <end position="139"/>
    </location>
</feature>
<evidence type="ECO:0000313" key="3">
    <source>
        <dbReference type="Proteomes" id="UP001165586"/>
    </source>
</evidence>
<organism evidence="2 3">
    <name type="scientific">Herbiconiux daphne</name>
    <dbReference type="NCBI Taxonomy" id="2970914"/>
    <lineage>
        <taxon>Bacteria</taxon>
        <taxon>Bacillati</taxon>
        <taxon>Actinomycetota</taxon>
        <taxon>Actinomycetes</taxon>
        <taxon>Micrococcales</taxon>
        <taxon>Microbacteriaceae</taxon>
        <taxon>Herbiconiux</taxon>
    </lineage>
</organism>
<dbReference type="Pfam" id="PF02720">
    <property type="entry name" value="DUF222"/>
    <property type="match status" value="1"/>
</dbReference>
<dbReference type="EMBL" id="JANLCJ010000005">
    <property type="protein sequence ID" value="MCS5735145.1"/>
    <property type="molecule type" value="Genomic_DNA"/>
</dbReference>
<dbReference type="InterPro" id="IPR003870">
    <property type="entry name" value="DUF222"/>
</dbReference>
<accession>A0ABT2H5B4</accession>
<gene>
    <name evidence="2" type="ORF">N1032_15470</name>
</gene>
<reference evidence="2" key="1">
    <citation type="submission" date="2022-08" db="EMBL/GenBank/DDBJ databases">
        <authorList>
            <person name="Deng Y."/>
            <person name="Han X.-F."/>
            <person name="Zhang Y.-Q."/>
        </authorList>
    </citation>
    <scope>NUCLEOTIDE SEQUENCE</scope>
    <source>
        <strain evidence="2">CPCC 203386</strain>
    </source>
</reference>
<proteinExistence type="predicted"/>
<dbReference type="RefSeq" id="WP_259540053.1">
    <property type="nucleotide sequence ID" value="NZ_JANLCJ010000005.1"/>
</dbReference>
<sequence length="209" mass="20558">MPVFDGGLGAGWVAGLGVRESLLVGIGSDVDSVALIQRQQAVWEARSVVWLAAAAAKADRLAGLPGGSMVHARRSLVAEVATTLVVSEGVAARRVDDAQFLVEFLPATLAALAGGEIGYRCAEVMVRQAVSLPENARAGFEVVALAGVAGLTPSQFVVGAAVAGAVASGVDRCASSGGGGGAGGLGGAGAGWHGDVGVSPAGGECVRDR</sequence>
<protein>
    <submittedName>
        <fullName evidence="2">13E12 repeat family protein</fullName>
    </submittedName>
</protein>
<evidence type="ECO:0000259" key="1">
    <source>
        <dbReference type="Pfam" id="PF02720"/>
    </source>
</evidence>